<keyword evidence="3" id="KW-0804">Transcription</keyword>
<proteinExistence type="predicted"/>
<sequence>MENYASILSKCTLFKGIANEDLEQLLTCLGSYTKNYKNDEYVFFAGNEINHIGIILSGQAEIIKENLAGNRHIMAFLSPSQIFGEGIVCTLKRISPVTIRVKEDSKILFIPYERITKSCSNSCNFHIQIIQNMMIILGQKNYTLNTKIELLTLKGMREKIAAYLLNEAKEKNSMSFQITPNRNELAEFLNVSRTSMCRELAKMKEENILDYYQNSFKILSIEALKECLT</sequence>
<keyword evidence="5" id="KW-1185">Reference proteome</keyword>
<dbReference type="KEGG" id="rher:EHE19_005880"/>
<dbReference type="PROSITE" id="PS51063">
    <property type="entry name" value="HTH_CRP_2"/>
    <property type="match status" value="1"/>
</dbReference>
<name>A0A4U7JFZ8_9FIRM</name>
<dbReference type="SUPFAM" id="SSF51206">
    <property type="entry name" value="cAMP-binding domain-like"/>
    <property type="match status" value="1"/>
</dbReference>
<dbReference type="GO" id="GO:0003677">
    <property type="term" value="F:DNA binding"/>
    <property type="evidence" value="ECO:0007669"/>
    <property type="project" value="UniProtKB-KW"/>
</dbReference>
<dbReference type="PANTHER" id="PTHR24567">
    <property type="entry name" value="CRP FAMILY TRANSCRIPTIONAL REGULATORY PROTEIN"/>
    <property type="match status" value="1"/>
</dbReference>
<dbReference type="InterPro" id="IPR012318">
    <property type="entry name" value="HTH_CRP"/>
</dbReference>
<dbReference type="SMART" id="SM00100">
    <property type="entry name" value="cNMP"/>
    <property type="match status" value="1"/>
</dbReference>
<dbReference type="RefSeq" id="WP_137698228.1">
    <property type="nucleotide sequence ID" value="NZ_CP061336.1"/>
</dbReference>
<dbReference type="InterPro" id="IPR036390">
    <property type="entry name" value="WH_DNA-bd_sf"/>
</dbReference>
<evidence type="ECO:0000256" key="3">
    <source>
        <dbReference type="ARBA" id="ARBA00023163"/>
    </source>
</evidence>
<dbReference type="PROSITE" id="PS50042">
    <property type="entry name" value="CNMP_BINDING_3"/>
    <property type="match status" value="1"/>
</dbReference>
<dbReference type="InterPro" id="IPR050397">
    <property type="entry name" value="Env_Response_Regulators"/>
</dbReference>
<dbReference type="GO" id="GO:0005829">
    <property type="term" value="C:cytosol"/>
    <property type="evidence" value="ECO:0007669"/>
    <property type="project" value="TreeGrafter"/>
</dbReference>
<dbReference type="Gene3D" id="2.60.120.10">
    <property type="entry name" value="Jelly Rolls"/>
    <property type="match status" value="1"/>
</dbReference>
<evidence type="ECO:0000256" key="1">
    <source>
        <dbReference type="ARBA" id="ARBA00023015"/>
    </source>
</evidence>
<keyword evidence="1" id="KW-0805">Transcription regulation</keyword>
<dbReference type="InterPro" id="IPR014710">
    <property type="entry name" value="RmlC-like_jellyroll"/>
</dbReference>
<gene>
    <name evidence="4" type="ORF">EHE19_005880</name>
</gene>
<evidence type="ECO:0000313" key="4">
    <source>
        <dbReference type="EMBL" id="QNU67970.1"/>
    </source>
</evidence>
<dbReference type="PANTHER" id="PTHR24567:SF58">
    <property type="entry name" value="CYCLIC AMP-BINDING REGULATORY PROTEIN"/>
    <property type="match status" value="1"/>
</dbReference>
<dbReference type="Pfam" id="PF13545">
    <property type="entry name" value="HTH_Crp_2"/>
    <property type="match status" value="1"/>
</dbReference>
<reference evidence="4 5" key="1">
    <citation type="submission" date="2020-09" db="EMBL/GenBank/DDBJ databases">
        <title>Characterization and genome sequencing of Ruminiclostridium sp. nov. MA18.</title>
        <authorList>
            <person name="Rettenmaier R."/>
            <person name="Kowollik M.-L."/>
            <person name="Liebl W."/>
            <person name="Zverlov V."/>
        </authorList>
    </citation>
    <scope>NUCLEOTIDE SEQUENCE [LARGE SCALE GENOMIC DNA]</scope>
    <source>
        <strain evidence="4 5">MA18</strain>
    </source>
</reference>
<dbReference type="InterPro" id="IPR018490">
    <property type="entry name" value="cNMP-bd_dom_sf"/>
</dbReference>
<dbReference type="AlphaFoldDB" id="A0A4U7JFZ8"/>
<keyword evidence="2" id="KW-0238">DNA-binding</keyword>
<dbReference type="OrthoDB" id="3176638at2"/>
<protein>
    <submittedName>
        <fullName evidence="4">Crp/Fnr family transcriptional regulator</fullName>
    </submittedName>
</protein>
<evidence type="ECO:0000256" key="2">
    <source>
        <dbReference type="ARBA" id="ARBA00023125"/>
    </source>
</evidence>
<dbReference type="Pfam" id="PF00027">
    <property type="entry name" value="cNMP_binding"/>
    <property type="match status" value="1"/>
</dbReference>
<dbReference type="CDD" id="cd00038">
    <property type="entry name" value="CAP_ED"/>
    <property type="match status" value="1"/>
</dbReference>
<dbReference type="SUPFAM" id="SSF46785">
    <property type="entry name" value="Winged helix' DNA-binding domain"/>
    <property type="match status" value="1"/>
</dbReference>
<evidence type="ECO:0000313" key="5">
    <source>
        <dbReference type="Proteomes" id="UP000306409"/>
    </source>
</evidence>
<dbReference type="InterPro" id="IPR000595">
    <property type="entry name" value="cNMP-bd_dom"/>
</dbReference>
<dbReference type="EMBL" id="CP061336">
    <property type="protein sequence ID" value="QNU67970.1"/>
    <property type="molecule type" value="Genomic_DNA"/>
</dbReference>
<organism evidence="4 5">
    <name type="scientific">Ruminiclostridium herbifermentans</name>
    <dbReference type="NCBI Taxonomy" id="2488810"/>
    <lineage>
        <taxon>Bacteria</taxon>
        <taxon>Bacillati</taxon>
        <taxon>Bacillota</taxon>
        <taxon>Clostridia</taxon>
        <taxon>Eubacteriales</taxon>
        <taxon>Oscillospiraceae</taxon>
        <taxon>Ruminiclostridium</taxon>
    </lineage>
</organism>
<dbReference type="GO" id="GO:0003700">
    <property type="term" value="F:DNA-binding transcription factor activity"/>
    <property type="evidence" value="ECO:0007669"/>
    <property type="project" value="TreeGrafter"/>
</dbReference>
<dbReference type="Proteomes" id="UP000306409">
    <property type="component" value="Chromosome"/>
</dbReference>
<accession>A0A4U7JFZ8</accession>